<keyword evidence="1" id="KW-1133">Transmembrane helix</keyword>
<proteinExistence type="predicted"/>
<keyword evidence="4" id="KW-1185">Reference proteome</keyword>
<dbReference type="STRING" id="145458.APU90_03055"/>
<evidence type="ECO:0008006" key="6">
    <source>
        <dbReference type="Google" id="ProtNLM"/>
    </source>
</evidence>
<evidence type="ECO:0000313" key="2">
    <source>
        <dbReference type="EMBL" id="KKM46291.1"/>
    </source>
</evidence>
<name>A0A0C5B8U8_9MICO</name>
<feature type="transmembrane region" description="Helical" evidence="1">
    <location>
        <begin position="105"/>
        <end position="124"/>
    </location>
</feature>
<protein>
    <recommendedName>
        <fullName evidence="6">DUF4190 domain-containing protein</fullName>
    </recommendedName>
</protein>
<dbReference type="Proteomes" id="UP000237966">
    <property type="component" value="Unassembled WGS sequence"/>
</dbReference>
<dbReference type="RefSeq" id="WP_027692463.1">
    <property type="nucleotide sequence ID" value="NZ_CP010848.1"/>
</dbReference>
<keyword evidence="1" id="KW-0812">Transmembrane</keyword>
<evidence type="ECO:0000256" key="1">
    <source>
        <dbReference type="SAM" id="Phobius"/>
    </source>
</evidence>
<accession>A0A0C5B8U8</accession>
<dbReference type="EMBL" id="PSWU01000004">
    <property type="protein sequence ID" value="PPI16419.1"/>
    <property type="molecule type" value="Genomic_DNA"/>
</dbReference>
<gene>
    <name evidence="3" type="ORF">C5C51_03190</name>
    <name evidence="2" type="ORF">VT73_04440</name>
</gene>
<feature type="transmembrane region" description="Helical" evidence="1">
    <location>
        <begin position="31"/>
        <end position="48"/>
    </location>
</feature>
<dbReference type="EMBL" id="LBFI01000024">
    <property type="protein sequence ID" value="KKM46291.1"/>
    <property type="molecule type" value="Genomic_DNA"/>
</dbReference>
<feature type="transmembrane region" description="Helical" evidence="1">
    <location>
        <begin position="6"/>
        <end position="24"/>
    </location>
</feature>
<comment type="caution">
    <text evidence="2">The sequence shown here is derived from an EMBL/GenBank/DDBJ whole genome shotgun (WGS) entry which is preliminary data.</text>
</comment>
<reference evidence="2 4" key="1">
    <citation type="submission" date="2015-04" db="EMBL/GenBank/DDBJ databases">
        <title>Draft genome sequence of Rathayibacter toxicus strain FH-142 (AKA 70134 or CS 32), a Western Australian isolate.</title>
        <authorList>
            <consortium name="Consortium for Microbial Forensics and Genomics (microFORGE)"/>
            <person name="Knight B.M."/>
            <person name="Roberts D.P."/>
            <person name="Lin D."/>
            <person name="Hari K."/>
            <person name="Fletcher J."/>
            <person name="Melcher U."/>
            <person name="Blagden T."/>
            <person name="Luster D.G."/>
            <person name="Sechler A.J."/>
            <person name="Schneider W.L."/>
            <person name="Winegar R.A."/>
        </authorList>
    </citation>
    <scope>NUCLEOTIDE SEQUENCE [LARGE SCALE GENOMIC DNA]</scope>
    <source>
        <strain evidence="2 4">FH142</strain>
    </source>
</reference>
<feature type="transmembrane region" description="Helical" evidence="1">
    <location>
        <begin position="60"/>
        <end position="84"/>
    </location>
</feature>
<sequence length="251" mass="26968">MQGLLVFGVIPFAVWGIGLWIVPAPHVTATILRLVTVGVVTVVGYFALCQLTYRLLGQQTWAAISFIGLLLTVGVVLSLVTSAAALPSEVTENALHLGPIARSMLLFTVLTLSGPFVVVAIFAARRPFGRWSGLIFDSVMRRYSKDLVKAESKAADVAQLARSAETKELKKPIAWAGVVGLLPVVPFNVMLALYALRRIRNGELRGRACAIVAIVIGVVVSLVVAAFLLYVARFDPTLVPCAHDSDAVCFR</sequence>
<reference evidence="3 5" key="2">
    <citation type="submission" date="2018-02" db="EMBL/GenBank/DDBJ databases">
        <title>Bacteriophage NCPPB3778 and a type I-E CRISPR drive the evolution of the US Biological Select Agent, Rathayibacter toxicus.</title>
        <authorList>
            <person name="Davis E.W.II."/>
            <person name="Tabima J.F."/>
            <person name="Weisberg A.J."/>
            <person name="Lopes L.D."/>
            <person name="Wiseman M.S."/>
            <person name="Wiseman M.S."/>
            <person name="Pupko T."/>
            <person name="Belcher M.S."/>
            <person name="Sechler A.J."/>
            <person name="Tancos M.A."/>
            <person name="Schroeder B.K."/>
            <person name="Murray T.D."/>
            <person name="Luster D.G."/>
            <person name="Schneider W.L."/>
            <person name="Rogers E."/>
            <person name="Andreote F.D."/>
            <person name="Grunwald N.J."/>
            <person name="Putnam M.L."/>
            <person name="Chang J.H."/>
        </authorList>
    </citation>
    <scope>NUCLEOTIDE SEQUENCE [LARGE SCALE GENOMIC DNA]</scope>
    <source>
        <strain evidence="3 5">FH99</strain>
    </source>
</reference>
<dbReference type="Proteomes" id="UP000052979">
    <property type="component" value="Unassembled WGS sequence"/>
</dbReference>
<evidence type="ECO:0000313" key="5">
    <source>
        <dbReference type="Proteomes" id="UP000237966"/>
    </source>
</evidence>
<evidence type="ECO:0000313" key="4">
    <source>
        <dbReference type="Proteomes" id="UP000052979"/>
    </source>
</evidence>
<dbReference type="PATRIC" id="fig|145458.7.peg.793"/>
<dbReference type="KEGG" id="rtx:TI83_03420"/>
<keyword evidence="1" id="KW-0472">Membrane</keyword>
<feature type="transmembrane region" description="Helical" evidence="1">
    <location>
        <begin position="208"/>
        <end position="230"/>
    </location>
</feature>
<feature type="transmembrane region" description="Helical" evidence="1">
    <location>
        <begin position="173"/>
        <end position="196"/>
    </location>
</feature>
<dbReference type="AlphaFoldDB" id="A0A0C5B8U8"/>
<evidence type="ECO:0000313" key="3">
    <source>
        <dbReference type="EMBL" id="PPI16419.1"/>
    </source>
</evidence>
<dbReference type="GeneID" id="93667682"/>
<organism evidence="2 4">
    <name type="scientific">Rathayibacter toxicus</name>
    <dbReference type="NCBI Taxonomy" id="145458"/>
    <lineage>
        <taxon>Bacteria</taxon>
        <taxon>Bacillati</taxon>
        <taxon>Actinomycetota</taxon>
        <taxon>Actinomycetes</taxon>
        <taxon>Micrococcales</taxon>
        <taxon>Microbacteriaceae</taxon>
        <taxon>Rathayibacter</taxon>
    </lineage>
</organism>
<dbReference type="KEGG" id="rtc:APU90_03055"/>